<keyword evidence="1" id="KW-0472">Membrane</keyword>
<protein>
    <submittedName>
        <fullName evidence="2">Xanthine dehydrogenase</fullName>
    </submittedName>
</protein>
<keyword evidence="1" id="KW-0812">Transmembrane</keyword>
<name>A0A3L7AMG8_9HYPH</name>
<accession>A0A3L7AMG8</accession>
<evidence type="ECO:0000256" key="1">
    <source>
        <dbReference type="SAM" id="Phobius"/>
    </source>
</evidence>
<proteinExistence type="predicted"/>
<dbReference type="EMBL" id="RCTF01000001">
    <property type="protein sequence ID" value="RLP81703.1"/>
    <property type="molecule type" value="Genomic_DNA"/>
</dbReference>
<feature type="transmembrane region" description="Helical" evidence="1">
    <location>
        <begin position="12"/>
        <end position="35"/>
    </location>
</feature>
<dbReference type="Proteomes" id="UP000269692">
    <property type="component" value="Unassembled WGS sequence"/>
</dbReference>
<evidence type="ECO:0000313" key="2">
    <source>
        <dbReference type="EMBL" id="RLP81703.1"/>
    </source>
</evidence>
<sequence>MSDMRQGSRRGALPPFAVILGTNEIASAVAVHLFWAGYGVVLSHDPVPPVIRRRMAFHDALYDDAAALAGVVAARAGSSMEIRERLTTGAGVMVTDLGLLDLIVIGAIDILVDARMHKYQVTPDLRRLGQFTVGVGPGFSSGFNCDVAVETRPGLAGRVITDGTTAPPDGVPSSLGGQLAARFARAEAAGRWHTAIEIGTRVYKDFIVGYLAGTPVRAPFDGFVRGVARDGTEVPKGMKLLEVDPRGRSASWTGIDTRAGAIAKGVTRALARHKAERATSAPQMHLVR</sequence>
<gene>
    <name evidence="2" type="ORF">D9R14_01525</name>
</gene>
<organism evidence="2 3">
    <name type="scientific">Xanthobacter tagetidis</name>
    <dbReference type="NCBI Taxonomy" id="60216"/>
    <lineage>
        <taxon>Bacteria</taxon>
        <taxon>Pseudomonadati</taxon>
        <taxon>Pseudomonadota</taxon>
        <taxon>Alphaproteobacteria</taxon>
        <taxon>Hyphomicrobiales</taxon>
        <taxon>Xanthobacteraceae</taxon>
        <taxon>Xanthobacter</taxon>
    </lineage>
</organism>
<dbReference type="OrthoDB" id="9815497at2"/>
<feature type="transmembrane region" description="Helical" evidence="1">
    <location>
        <begin position="90"/>
        <end position="112"/>
    </location>
</feature>
<keyword evidence="3" id="KW-1185">Reference proteome</keyword>
<dbReference type="AlphaFoldDB" id="A0A3L7AMG8"/>
<reference evidence="2 3" key="1">
    <citation type="submission" date="2018-10" db="EMBL/GenBank/DDBJ databases">
        <title>Xanthobacter tagetidis genome sequencing and assembly.</title>
        <authorList>
            <person name="Maclea K.S."/>
            <person name="Goen A.E."/>
            <person name="Fatima S.A."/>
        </authorList>
    </citation>
    <scope>NUCLEOTIDE SEQUENCE [LARGE SCALE GENOMIC DNA]</scope>
    <source>
        <strain evidence="2 3">ATCC 700314</strain>
    </source>
</reference>
<comment type="caution">
    <text evidence="2">The sequence shown here is derived from an EMBL/GenBank/DDBJ whole genome shotgun (WGS) entry which is preliminary data.</text>
</comment>
<evidence type="ECO:0000313" key="3">
    <source>
        <dbReference type="Proteomes" id="UP000269692"/>
    </source>
</evidence>
<keyword evidence="1" id="KW-1133">Transmembrane helix</keyword>
<dbReference type="RefSeq" id="WP_121621518.1">
    <property type="nucleotide sequence ID" value="NZ_JACIIW010000004.1"/>
</dbReference>